<dbReference type="EMBL" id="CP091871">
    <property type="protein sequence ID" value="WEU40207.1"/>
    <property type="molecule type" value="Genomic_DNA"/>
</dbReference>
<proteinExistence type="predicted"/>
<evidence type="ECO:0000256" key="2">
    <source>
        <dbReference type="ARBA" id="ARBA00023125"/>
    </source>
</evidence>
<dbReference type="PANTHER" id="PTHR33154">
    <property type="entry name" value="TRANSCRIPTIONAL REGULATOR, ARSR FAMILY"/>
    <property type="match status" value="1"/>
</dbReference>
<reference evidence="5" key="1">
    <citation type="journal article" date="2017" name="Nature">
        <title>Asgard archaea illuminate the origin of eukaryotic cellular complexity.</title>
        <authorList>
            <person name="Zaremba-Niedzwiedzka K."/>
            <person name="Caceres E.F."/>
            <person name="Saw J.H."/>
            <person name="Backstrom D."/>
            <person name="Juzokaite L."/>
            <person name="Vancaester E."/>
            <person name="Seitz K.W."/>
            <person name="Anantharaman K."/>
            <person name="Starnawski P."/>
            <person name="Kjeldsen K.U."/>
            <person name="Scott M.B."/>
            <person name="Nunoura T."/>
            <person name="Banfield J.F."/>
            <person name="Schramm A."/>
            <person name="Baker B.J."/>
            <person name="Spang A."/>
            <person name="Ettema T.J.G."/>
        </authorList>
    </citation>
    <scope>NUCLEOTIDE SEQUENCE</scope>
    <source>
        <strain evidence="5">LCB_4</strain>
    </source>
</reference>
<dbReference type="Gene3D" id="1.10.10.10">
    <property type="entry name" value="Winged helix-like DNA-binding domain superfamily/Winged helix DNA-binding domain"/>
    <property type="match status" value="1"/>
</dbReference>
<protein>
    <submittedName>
        <fullName evidence="5">ArsR family transcriptional regulator</fullName>
    </submittedName>
</protein>
<accession>A0AAF0D1Y3</accession>
<keyword evidence="2" id="KW-0238">DNA-binding</keyword>
<dbReference type="InterPro" id="IPR036390">
    <property type="entry name" value="WH_DNA-bd_sf"/>
</dbReference>
<dbReference type="InterPro" id="IPR051081">
    <property type="entry name" value="HTH_MetalResp_TranReg"/>
</dbReference>
<dbReference type="InterPro" id="IPR001845">
    <property type="entry name" value="HTH_ArsR_DNA-bd_dom"/>
</dbReference>
<dbReference type="CDD" id="cd00090">
    <property type="entry name" value="HTH_ARSR"/>
    <property type="match status" value="1"/>
</dbReference>
<feature type="domain" description="HTH arsR-type" evidence="4">
    <location>
        <begin position="1"/>
        <end position="90"/>
    </location>
</feature>
<dbReference type="SUPFAM" id="SSF46785">
    <property type="entry name" value="Winged helix' DNA-binding domain"/>
    <property type="match status" value="1"/>
</dbReference>
<dbReference type="Pfam" id="PF01022">
    <property type="entry name" value="HTH_5"/>
    <property type="match status" value="1"/>
</dbReference>
<sequence>MSVIEKFKALSCETRYNIYNLLRQRQMSVEEISEITNLKPITVRHHIKELERSGLVCRRVSRFNIIGRPTVVYGVNSTISETPLTVRNYSSLQKIFFTAIHDFFNDEGKLLEFYNFMGGRLVQALLSGIDVQEFNERGLKDLKERLFLERLREYAPMLEVVEEGVGFFTIRLHNCPFLEHALPFFESICKILSAVYTAKLEEAIRFVNISIISRRCVDKPFCEFKISLKGSKNL</sequence>
<evidence type="ECO:0000313" key="6">
    <source>
        <dbReference type="Proteomes" id="UP000186851"/>
    </source>
</evidence>
<dbReference type="GO" id="GO:0003700">
    <property type="term" value="F:DNA-binding transcription factor activity"/>
    <property type="evidence" value="ECO:0007669"/>
    <property type="project" value="InterPro"/>
</dbReference>
<evidence type="ECO:0000259" key="4">
    <source>
        <dbReference type="PROSITE" id="PS50987"/>
    </source>
</evidence>
<dbReference type="PROSITE" id="PS50987">
    <property type="entry name" value="HTH_ARSR_2"/>
    <property type="match status" value="1"/>
</dbReference>
<dbReference type="GO" id="GO:0003677">
    <property type="term" value="F:DNA binding"/>
    <property type="evidence" value="ECO:0007669"/>
    <property type="project" value="UniProtKB-KW"/>
</dbReference>
<dbReference type="InterPro" id="IPR036388">
    <property type="entry name" value="WH-like_DNA-bd_sf"/>
</dbReference>
<dbReference type="AlphaFoldDB" id="A0AAF0D1Y3"/>
<dbReference type="KEGG" id="oyw:OdinLCB4_006990"/>
<dbReference type="SMART" id="SM00418">
    <property type="entry name" value="HTH_ARSR"/>
    <property type="match status" value="1"/>
</dbReference>
<gene>
    <name evidence="5" type="ORF">OdinLCB4_006990</name>
</gene>
<evidence type="ECO:0000256" key="3">
    <source>
        <dbReference type="ARBA" id="ARBA00023163"/>
    </source>
</evidence>
<evidence type="ECO:0000313" key="5">
    <source>
        <dbReference type="EMBL" id="WEU40207.1"/>
    </source>
</evidence>
<keyword evidence="3" id="KW-0804">Transcription</keyword>
<evidence type="ECO:0000256" key="1">
    <source>
        <dbReference type="ARBA" id="ARBA00023015"/>
    </source>
</evidence>
<keyword evidence="1" id="KW-0805">Transcription regulation</keyword>
<dbReference type="InterPro" id="IPR011991">
    <property type="entry name" value="ArsR-like_HTH"/>
</dbReference>
<name>A0AAF0D1Y3_ODILC</name>
<organism evidence="5 6">
    <name type="scientific">Odinarchaeota yellowstonii (strain LCB_4)</name>
    <dbReference type="NCBI Taxonomy" id="1841599"/>
    <lineage>
        <taxon>Archaea</taxon>
        <taxon>Promethearchaeati</taxon>
        <taxon>Candidatus Odinarchaeota</taxon>
        <taxon>Candidatus Odinarchaeia</taxon>
        <taxon>Candidatus Odinarchaeales</taxon>
        <taxon>Candidatus Odinarchaeaceae</taxon>
        <taxon>Candidatus Odinarchaeum</taxon>
    </lineage>
</organism>
<dbReference type="Proteomes" id="UP000186851">
    <property type="component" value="Chromosome"/>
</dbReference>
<dbReference type="PANTHER" id="PTHR33154:SF33">
    <property type="entry name" value="TRANSCRIPTIONAL REPRESSOR SDPR"/>
    <property type="match status" value="1"/>
</dbReference>
<reference evidence="5" key="2">
    <citation type="journal article" date="2022" name="Nat. Microbiol.">
        <title>A closed Candidatus Odinarchaeum chromosome exposes Asgard archaeal viruses.</title>
        <authorList>
            <person name="Tamarit D."/>
            <person name="Caceres E.F."/>
            <person name="Krupovic M."/>
            <person name="Nijland R."/>
            <person name="Eme L."/>
            <person name="Robinson N.P."/>
            <person name="Ettema T.J.G."/>
        </authorList>
    </citation>
    <scope>NUCLEOTIDE SEQUENCE</scope>
    <source>
        <strain evidence="5">LCB_4</strain>
    </source>
</reference>